<name>A0A7C1NBP9_UNCW3</name>
<dbReference type="Pfam" id="PF14559">
    <property type="entry name" value="TPR_19"/>
    <property type="match status" value="1"/>
</dbReference>
<dbReference type="InterPro" id="IPR011990">
    <property type="entry name" value="TPR-like_helical_dom_sf"/>
</dbReference>
<sequence length="390" mass="45184">MRYLLPARASKRKKLLRLKKRSLSNMYPLLIVILALLIVAIYPVIRDFIRQRKITLPSYVEGLQLLLDGKVEDAKIKLKIAVEEDTNNIDAYIRLGQIFLVQNDPNRALRIHESLALRRNLKPQDELKIYRALVDDYLTLGRHVKAIPLLEEIVRQDRSDYHSHERLLNLYIDTGDWDKAEKLLRNLPRTDPERTARLYARFGFCRGKENPKAGMGYLHEALKLSPKSIPAHIYLGDLLLAQGDTNSAINIWNKLLDFAPEKNHLVRERLERAYYESGRYEEIIALYRKLLHRVPHDTSLALNIAKIYAKKEAIENAIDILENYSKKGETQILAALAAFYLRKGNTEQAQKYLEQIINISSTNSCTKCGRILEDHEIYCTHCQSWLKTIS</sequence>
<dbReference type="Gene3D" id="1.25.40.10">
    <property type="entry name" value="Tetratricopeptide repeat domain"/>
    <property type="match status" value="1"/>
</dbReference>
<comment type="caution">
    <text evidence="4">The sequence shown here is derived from an EMBL/GenBank/DDBJ whole genome shotgun (WGS) entry which is preliminary data.</text>
</comment>
<evidence type="ECO:0000313" key="4">
    <source>
        <dbReference type="EMBL" id="HEA86735.1"/>
    </source>
</evidence>
<accession>A0A7C1NBP9</accession>
<dbReference type="Pfam" id="PF13176">
    <property type="entry name" value="TPR_7"/>
    <property type="match status" value="1"/>
</dbReference>
<dbReference type="InterPro" id="IPR051012">
    <property type="entry name" value="CellSynth/LPSAsmb/PSIAsmb"/>
</dbReference>
<dbReference type="SMART" id="SM00028">
    <property type="entry name" value="TPR"/>
    <property type="match status" value="5"/>
</dbReference>
<dbReference type="EMBL" id="DSLG01000002">
    <property type="protein sequence ID" value="HEA86735.1"/>
    <property type="molecule type" value="Genomic_DNA"/>
</dbReference>
<dbReference type="SUPFAM" id="SSF48452">
    <property type="entry name" value="TPR-like"/>
    <property type="match status" value="1"/>
</dbReference>
<organism evidence="4">
    <name type="scientific">candidate division WOR-3 bacterium</name>
    <dbReference type="NCBI Taxonomy" id="2052148"/>
    <lineage>
        <taxon>Bacteria</taxon>
        <taxon>Bacteria division WOR-3</taxon>
    </lineage>
</organism>
<gene>
    <name evidence="4" type="ORF">ENP94_01840</name>
</gene>
<dbReference type="AlphaFoldDB" id="A0A7C1NBP9"/>
<dbReference type="PANTHER" id="PTHR45586:SF1">
    <property type="entry name" value="LIPOPOLYSACCHARIDE ASSEMBLY PROTEIN B"/>
    <property type="match status" value="1"/>
</dbReference>
<keyword evidence="2 3" id="KW-0802">TPR repeat</keyword>
<evidence type="ECO:0000256" key="2">
    <source>
        <dbReference type="ARBA" id="ARBA00022803"/>
    </source>
</evidence>
<proteinExistence type="predicted"/>
<dbReference type="Pfam" id="PF13181">
    <property type="entry name" value="TPR_8"/>
    <property type="match status" value="1"/>
</dbReference>
<protein>
    <submittedName>
        <fullName evidence="4">Tetratricopeptide repeat protein</fullName>
    </submittedName>
</protein>
<feature type="repeat" description="TPR" evidence="3">
    <location>
        <begin position="330"/>
        <end position="363"/>
    </location>
</feature>
<evidence type="ECO:0000256" key="1">
    <source>
        <dbReference type="ARBA" id="ARBA00022737"/>
    </source>
</evidence>
<dbReference type="PROSITE" id="PS50005">
    <property type="entry name" value="TPR"/>
    <property type="match status" value="2"/>
</dbReference>
<keyword evidence="1" id="KW-0677">Repeat</keyword>
<feature type="repeat" description="TPR" evidence="3">
    <location>
        <begin position="229"/>
        <end position="262"/>
    </location>
</feature>
<reference evidence="4" key="1">
    <citation type="journal article" date="2020" name="mSystems">
        <title>Genome- and Community-Level Interaction Insights into Carbon Utilization and Element Cycling Functions of Hydrothermarchaeota in Hydrothermal Sediment.</title>
        <authorList>
            <person name="Zhou Z."/>
            <person name="Liu Y."/>
            <person name="Xu W."/>
            <person name="Pan J."/>
            <person name="Luo Z.H."/>
            <person name="Li M."/>
        </authorList>
    </citation>
    <scope>NUCLEOTIDE SEQUENCE [LARGE SCALE GENOMIC DNA]</scope>
    <source>
        <strain evidence="4">SpSt-265</strain>
    </source>
</reference>
<dbReference type="PANTHER" id="PTHR45586">
    <property type="entry name" value="TPR REPEAT-CONTAINING PROTEIN PA4667"/>
    <property type="match status" value="1"/>
</dbReference>
<dbReference type="InterPro" id="IPR019734">
    <property type="entry name" value="TPR_rpt"/>
</dbReference>
<evidence type="ECO:0000256" key="3">
    <source>
        <dbReference type="PROSITE-ProRule" id="PRU00339"/>
    </source>
</evidence>